<dbReference type="PANTHER" id="PTHR43649:SF12">
    <property type="entry name" value="DIACETYLCHITOBIOSE BINDING PROTEIN DASA"/>
    <property type="match status" value="1"/>
</dbReference>
<keyword evidence="4" id="KW-1185">Reference proteome</keyword>
<proteinExistence type="predicted"/>
<evidence type="ECO:0000313" key="3">
    <source>
        <dbReference type="EMBL" id="MFC5403526.1"/>
    </source>
</evidence>
<gene>
    <name evidence="3" type="ORF">ACFPOF_12355</name>
</gene>
<dbReference type="Proteomes" id="UP001596113">
    <property type="component" value="Unassembled WGS sequence"/>
</dbReference>
<name>A0ABW0HQK8_9BACL</name>
<evidence type="ECO:0000256" key="1">
    <source>
        <dbReference type="SAM" id="MobiDB-lite"/>
    </source>
</evidence>
<dbReference type="InterPro" id="IPR006059">
    <property type="entry name" value="SBP"/>
</dbReference>
<dbReference type="PROSITE" id="PS51257">
    <property type="entry name" value="PROKAR_LIPOPROTEIN"/>
    <property type="match status" value="1"/>
</dbReference>
<dbReference type="Gene3D" id="3.40.190.10">
    <property type="entry name" value="Periplasmic binding protein-like II"/>
    <property type="match status" value="1"/>
</dbReference>
<feature type="chain" id="PRO_5047225434" evidence="2">
    <location>
        <begin position="23"/>
        <end position="493"/>
    </location>
</feature>
<accession>A0ABW0HQK8</accession>
<evidence type="ECO:0000313" key="4">
    <source>
        <dbReference type="Proteomes" id="UP001596113"/>
    </source>
</evidence>
<organism evidence="3 4">
    <name type="scientific">Cohnella soli</name>
    <dbReference type="NCBI Taxonomy" id="425005"/>
    <lineage>
        <taxon>Bacteria</taxon>
        <taxon>Bacillati</taxon>
        <taxon>Bacillota</taxon>
        <taxon>Bacilli</taxon>
        <taxon>Bacillales</taxon>
        <taxon>Paenibacillaceae</taxon>
        <taxon>Cohnella</taxon>
    </lineage>
</organism>
<reference evidence="4" key="1">
    <citation type="journal article" date="2019" name="Int. J. Syst. Evol. Microbiol.">
        <title>The Global Catalogue of Microorganisms (GCM) 10K type strain sequencing project: providing services to taxonomists for standard genome sequencing and annotation.</title>
        <authorList>
            <consortium name="The Broad Institute Genomics Platform"/>
            <consortium name="The Broad Institute Genome Sequencing Center for Infectious Disease"/>
            <person name="Wu L."/>
            <person name="Ma J."/>
        </authorList>
    </citation>
    <scope>NUCLEOTIDE SEQUENCE [LARGE SCALE GENOMIC DNA]</scope>
    <source>
        <strain evidence="4">CGMCC 1.18575</strain>
    </source>
</reference>
<dbReference type="InterPro" id="IPR050490">
    <property type="entry name" value="Bact_solute-bd_prot1"/>
</dbReference>
<evidence type="ECO:0000256" key="2">
    <source>
        <dbReference type="SAM" id="SignalP"/>
    </source>
</evidence>
<dbReference type="SUPFAM" id="SSF53850">
    <property type="entry name" value="Periplasmic binding protein-like II"/>
    <property type="match status" value="1"/>
</dbReference>
<sequence>MKRSRVAAIAVVFTMSASLLSACNLGSDKTDKDEKMTLKVMYYDERGFYQQYGMLFSAVYPNIDIQVVSTDSIKYEEGKDMQKAQEDFIAEQKPDILMLEPTLLKKMAEEGKLYDLDALMKKDKYDLEGIVPGIVDYMKTLGGGKLYGLTPNFYSQAIYYNKDLFKNHGVPFPEDKMTWEQVLQLAQRFPTTGTDKDRVYGMKVGYQTDLYNLGMMIGSSEGLTFFNPSTKQLTLNTDSWKKAFETADKAIKSGALYSEDPNRPNSGSTYEDYLLQDPFIGGKVAMLIEGNYMMDQLKEKDKRLKDKGVQNWDLVTMPVNPQAPDETTSMSLYQIMAIDAKSPNAEAAWKFLSYVTGDEFARVTSKSMMGGGFPIRTKYLGNDDGAHHMEAFYSLKPVENPQYANYDKLPQQFWMNFNGIQQQTMQAAKDGKKTVAELLDELQAKGQQMLTEAYAKEKGAKPSASPEGEASGSGASGGATAVEAGSAAASPAK</sequence>
<protein>
    <submittedName>
        <fullName evidence="3">ABC transporter substrate-binding protein</fullName>
    </submittedName>
</protein>
<dbReference type="RefSeq" id="WP_378132954.1">
    <property type="nucleotide sequence ID" value="NZ_JBHSMI010000023.1"/>
</dbReference>
<keyword evidence="2" id="KW-0732">Signal</keyword>
<feature type="region of interest" description="Disordered" evidence="1">
    <location>
        <begin position="453"/>
        <end position="493"/>
    </location>
</feature>
<feature type="signal peptide" evidence="2">
    <location>
        <begin position="1"/>
        <end position="22"/>
    </location>
</feature>
<dbReference type="EMBL" id="JBHSMI010000023">
    <property type="protein sequence ID" value="MFC5403526.1"/>
    <property type="molecule type" value="Genomic_DNA"/>
</dbReference>
<dbReference type="Pfam" id="PF01547">
    <property type="entry name" value="SBP_bac_1"/>
    <property type="match status" value="1"/>
</dbReference>
<feature type="compositionally biased region" description="Low complexity" evidence="1">
    <location>
        <begin position="462"/>
        <end position="493"/>
    </location>
</feature>
<dbReference type="PANTHER" id="PTHR43649">
    <property type="entry name" value="ARABINOSE-BINDING PROTEIN-RELATED"/>
    <property type="match status" value="1"/>
</dbReference>
<comment type="caution">
    <text evidence="3">The sequence shown here is derived from an EMBL/GenBank/DDBJ whole genome shotgun (WGS) entry which is preliminary data.</text>
</comment>